<protein>
    <submittedName>
        <fullName evidence="2">Uncharacterized protein</fullName>
    </submittedName>
</protein>
<dbReference type="AlphaFoldDB" id="A0A5M3MIP5"/>
<feature type="region of interest" description="Disordered" evidence="1">
    <location>
        <begin position="223"/>
        <end position="355"/>
    </location>
</feature>
<evidence type="ECO:0000256" key="1">
    <source>
        <dbReference type="SAM" id="MobiDB-lite"/>
    </source>
</evidence>
<dbReference type="OrthoDB" id="3258371at2759"/>
<feature type="compositionally biased region" description="Low complexity" evidence="1">
    <location>
        <begin position="298"/>
        <end position="311"/>
    </location>
</feature>
<gene>
    <name evidence="2" type="ORF">CONPUDRAFT_156497</name>
</gene>
<proteinExistence type="predicted"/>
<dbReference type="EMBL" id="JH711582">
    <property type="protein sequence ID" value="EIW78515.1"/>
    <property type="molecule type" value="Genomic_DNA"/>
</dbReference>
<accession>A0A5M3MIP5</accession>
<dbReference type="KEGG" id="cput:CONPUDRAFT_156497"/>
<feature type="compositionally biased region" description="Basic residues" evidence="1">
    <location>
        <begin position="346"/>
        <end position="355"/>
    </location>
</feature>
<reference evidence="3" key="1">
    <citation type="journal article" date="2012" name="Science">
        <title>The Paleozoic origin of enzymatic lignin decomposition reconstructed from 31 fungal genomes.</title>
        <authorList>
            <person name="Floudas D."/>
            <person name="Binder M."/>
            <person name="Riley R."/>
            <person name="Barry K."/>
            <person name="Blanchette R.A."/>
            <person name="Henrissat B."/>
            <person name="Martinez A.T."/>
            <person name="Otillar R."/>
            <person name="Spatafora J.W."/>
            <person name="Yadav J.S."/>
            <person name="Aerts A."/>
            <person name="Benoit I."/>
            <person name="Boyd A."/>
            <person name="Carlson A."/>
            <person name="Copeland A."/>
            <person name="Coutinho P.M."/>
            <person name="de Vries R.P."/>
            <person name="Ferreira P."/>
            <person name="Findley K."/>
            <person name="Foster B."/>
            <person name="Gaskell J."/>
            <person name="Glotzer D."/>
            <person name="Gorecki P."/>
            <person name="Heitman J."/>
            <person name="Hesse C."/>
            <person name="Hori C."/>
            <person name="Igarashi K."/>
            <person name="Jurgens J.A."/>
            <person name="Kallen N."/>
            <person name="Kersten P."/>
            <person name="Kohler A."/>
            <person name="Kuees U."/>
            <person name="Kumar T.K.A."/>
            <person name="Kuo A."/>
            <person name="LaButti K."/>
            <person name="Larrondo L.F."/>
            <person name="Lindquist E."/>
            <person name="Ling A."/>
            <person name="Lombard V."/>
            <person name="Lucas S."/>
            <person name="Lundell T."/>
            <person name="Martin R."/>
            <person name="McLaughlin D.J."/>
            <person name="Morgenstern I."/>
            <person name="Morin E."/>
            <person name="Murat C."/>
            <person name="Nagy L.G."/>
            <person name="Nolan M."/>
            <person name="Ohm R.A."/>
            <person name="Patyshakuliyeva A."/>
            <person name="Rokas A."/>
            <person name="Ruiz-Duenas F.J."/>
            <person name="Sabat G."/>
            <person name="Salamov A."/>
            <person name="Samejima M."/>
            <person name="Schmutz J."/>
            <person name="Slot J.C."/>
            <person name="St John F."/>
            <person name="Stenlid J."/>
            <person name="Sun H."/>
            <person name="Sun S."/>
            <person name="Syed K."/>
            <person name="Tsang A."/>
            <person name="Wiebenga A."/>
            <person name="Young D."/>
            <person name="Pisabarro A."/>
            <person name="Eastwood D.C."/>
            <person name="Martin F."/>
            <person name="Cullen D."/>
            <person name="Grigoriev I.V."/>
            <person name="Hibbett D.S."/>
        </authorList>
    </citation>
    <scope>NUCLEOTIDE SEQUENCE [LARGE SCALE GENOMIC DNA]</scope>
    <source>
        <strain evidence="3">RWD-64-598 SS2</strain>
    </source>
</reference>
<keyword evidence="3" id="KW-1185">Reference proteome</keyword>
<name>A0A5M3MIP5_CONPW</name>
<sequence length="355" mass="38351">MSTAFVVGLFSLVNGDRRAEQNGSTQTFYCFYETAFRYSNGSDASPAQLRVYSPLGGLTLPDDTLAFVVAKAYFDREGPILLDAQPQQFYAFPGDPSEEAYYDHVPEFDFPLLFAVGRVNAPSTIDSLLPPLQRFDIAVSEYVRNTVQHSKAEMVFNSSTSRWSHTPTPAVNSSVGVLGMSAAKTSDGYIQFELLSLALNVANNVSVGGSGSLAARTVTVNPAANTPSKKDRFSARVSGTKSATVNEVPDLEPTNRSREKKKVVTEEHDVGGGRNTPSASTSRLPPEAYHPQTPGLYESEATSTATSTSESILAQLEPEQLRAMVAMLPPKTGDSENRRSPSPAGRGKRPRKSKK</sequence>
<evidence type="ECO:0000313" key="3">
    <source>
        <dbReference type="Proteomes" id="UP000053558"/>
    </source>
</evidence>
<feature type="compositionally biased region" description="Basic and acidic residues" evidence="1">
    <location>
        <begin position="253"/>
        <end position="271"/>
    </location>
</feature>
<comment type="caution">
    <text evidence="2">The sequence shown here is derived from an EMBL/GenBank/DDBJ whole genome shotgun (WGS) entry which is preliminary data.</text>
</comment>
<dbReference type="Proteomes" id="UP000053558">
    <property type="component" value="Unassembled WGS sequence"/>
</dbReference>
<dbReference type="RefSeq" id="XP_007771535.1">
    <property type="nucleotide sequence ID" value="XM_007773345.1"/>
</dbReference>
<organism evidence="2 3">
    <name type="scientific">Coniophora puteana (strain RWD-64-598)</name>
    <name type="common">Brown rot fungus</name>
    <dbReference type="NCBI Taxonomy" id="741705"/>
    <lineage>
        <taxon>Eukaryota</taxon>
        <taxon>Fungi</taxon>
        <taxon>Dikarya</taxon>
        <taxon>Basidiomycota</taxon>
        <taxon>Agaricomycotina</taxon>
        <taxon>Agaricomycetes</taxon>
        <taxon>Agaricomycetidae</taxon>
        <taxon>Boletales</taxon>
        <taxon>Coniophorineae</taxon>
        <taxon>Coniophoraceae</taxon>
        <taxon>Coniophora</taxon>
    </lineage>
</organism>
<evidence type="ECO:0000313" key="2">
    <source>
        <dbReference type="EMBL" id="EIW78515.1"/>
    </source>
</evidence>
<dbReference type="GeneID" id="19203573"/>